<evidence type="ECO:0000259" key="7">
    <source>
        <dbReference type="PROSITE" id="PS50850"/>
    </source>
</evidence>
<feature type="transmembrane region" description="Helical" evidence="6">
    <location>
        <begin position="93"/>
        <end position="112"/>
    </location>
</feature>
<dbReference type="PANTHER" id="PTHR12778:SF10">
    <property type="entry name" value="MAJOR FACILITATOR SUPERFAMILY DOMAIN-CONTAINING PROTEIN 3"/>
    <property type="match status" value="1"/>
</dbReference>
<feature type="transmembrane region" description="Helical" evidence="6">
    <location>
        <begin position="21"/>
        <end position="45"/>
    </location>
</feature>
<dbReference type="GO" id="GO:0022857">
    <property type="term" value="F:transmembrane transporter activity"/>
    <property type="evidence" value="ECO:0007669"/>
    <property type="project" value="InterPro"/>
</dbReference>
<keyword evidence="3 6" id="KW-0812">Transmembrane</keyword>
<dbReference type="InterPro" id="IPR004752">
    <property type="entry name" value="AmpG_permease/AT-1"/>
</dbReference>
<feature type="transmembrane region" description="Helical" evidence="6">
    <location>
        <begin position="393"/>
        <end position="413"/>
    </location>
</feature>
<name>A0A846ZRU5_9GAMM</name>
<sequence>MTAAKPRGWRGIVKAFATPSAGTLCLLGFGSGLPFLLIGYTLSIWLREFGLTLGAIGLFSYVSFFYVFKFIWAPLLDRWKAPILGFLGRRRGWLALSQILLIAALTGMAATGPAQLELFVALAALAGFSGATQDTMIDAYRIEIAPPEAQAALAATYTLGYRFGLIVSGAGALYIAAYSSWHTAYLAMATCLVVPLLTTLVMREPETIRVRERVGFQASFVGPFRDFFHRHSVVIAIVLLLFIGLFKLPDQMLGVINGPFYIDTGYTKDQIATVSKLYGVWIGIAGAFLGGVSVAALGLKRSLYIAALGVALSNLLYLLMAQHPGQTWAFIAAISGDNSTLGFAGVVLVAFLSSLTSMEFTATQYALLSSLANLPGKLIGGFSGFLVERWTYSGFYIFSALSVVPTLLLLAWLSRRMTLDRPREPEDEAAKASQN</sequence>
<dbReference type="PROSITE" id="PS50850">
    <property type="entry name" value="MFS"/>
    <property type="match status" value="1"/>
</dbReference>
<accession>A0A846ZRU5</accession>
<feature type="transmembrane region" description="Helical" evidence="6">
    <location>
        <begin position="304"/>
        <end position="322"/>
    </location>
</feature>
<dbReference type="SUPFAM" id="SSF103473">
    <property type="entry name" value="MFS general substrate transporter"/>
    <property type="match status" value="1"/>
</dbReference>
<dbReference type="NCBIfam" id="TIGR00901">
    <property type="entry name" value="2A0125"/>
    <property type="match status" value="1"/>
</dbReference>
<organism evidence="8 9">
    <name type="scientific">Oleiagrimonas citrea</name>
    <dbReference type="NCBI Taxonomy" id="1665687"/>
    <lineage>
        <taxon>Bacteria</taxon>
        <taxon>Pseudomonadati</taxon>
        <taxon>Pseudomonadota</taxon>
        <taxon>Gammaproteobacteria</taxon>
        <taxon>Lysobacterales</taxon>
        <taxon>Rhodanobacteraceae</taxon>
        <taxon>Oleiagrimonas</taxon>
    </lineage>
</organism>
<evidence type="ECO:0000256" key="1">
    <source>
        <dbReference type="ARBA" id="ARBA00004141"/>
    </source>
</evidence>
<dbReference type="AlphaFoldDB" id="A0A846ZRU5"/>
<evidence type="ECO:0000256" key="5">
    <source>
        <dbReference type="ARBA" id="ARBA00023136"/>
    </source>
</evidence>
<gene>
    <name evidence="8" type="ORF">HF690_14480</name>
</gene>
<evidence type="ECO:0000313" key="9">
    <source>
        <dbReference type="Proteomes" id="UP000541636"/>
    </source>
</evidence>
<evidence type="ECO:0000256" key="4">
    <source>
        <dbReference type="ARBA" id="ARBA00022989"/>
    </source>
</evidence>
<keyword evidence="5 6" id="KW-0472">Membrane</keyword>
<reference evidence="8 9" key="1">
    <citation type="journal article" date="2017" name="Int. J. Syst. Evol. Microbiol.">
        <title>Oleiagrimonas citrea sp. nov., a marine bacterium isolated from tidal flat sediment and emended description of the genus Oleiagrimonas Fang et al. 2015 and Oleiagrimonas soli.</title>
        <authorList>
            <person name="Yang S.H."/>
            <person name="Seo H.S."/>
            <person name="Seong C.N."/>
            <person name="Kwon K.K."/>
        </authorList>
    </citation>
    <scope>NUCLEOTIDE SEQUENCE [LARGE SCALE GENOMIC DNA]</scope>
    <source>
        <strain evidence="8 9">MEBiC09124</strain>
    </source>
</reference>
<dbReference type="Gene3D" id="1.20.1250.20">
    <property type="entry name" value="MFS general substrate transporter like domains"/>
    <property type="match status" value="1"/>
</dbReference>
<keyword evidence="2" id="KW-0813">Transport</keyword>
<evidence type="ECO:0000256" key="2">
    <source>
        <dbReference type="ARBA" id="ARBA00022448"/>
    </source>
</evidence>
<dbReference type="GO" id="GO:0016020">
    <property type="term" value="C:membrane"/>
    <property type="evidence" value="ECO:0007669"/>
    <property type="project" value="UniProtKB-SubCell"/>
</dbReference>
<dbReference type="InterPro" id="IPR020846">
    <property type="entry name" value="MFS_dom"/>
</dbReference>
<feature type="transmembrane region" description="Helical" evidence="6">
    <location>
        <begin position="328"/>
        <end position="353"/>
    </location>
</feature>
<feature type="transmembrane region" description="Helical" evidence="6">
    <location>
        <begin position="365"/>
        <end position="387"/>
    </location>
</feature>
<keyword evidence="4 6" id="KW-1133">Transmembrane helix</keyword>
<feature type="transmembrane region" description="Helical" evidence="6">
    <location>
        <begin position="278"/>
        <end position="297"/>
    </location>
</feature>
<evidence type="ECO:0000256" key="6">
    <source>
        <dbReference type="SAM" id="Phobius"/>
    </source>
</evidence>
<feature type="transmembrane region" description="Helical" evidence="6">
    <location>
        <begin position="118"/>
        <end position="140"/>
    </location>
</feature>
<dbReference type="Proteomes" id="UP000541636">
    <property type="component" value="Unassembled WGS sequence"/>
</dbReference>
<dbReference type="InterPro" id="IPR036259">
    <property type="entry name" value="MFS_trans_sf"/>
</dbReference>
<dbReference type="EMBL" id="JAAZQD010000006">
    <property type="protein sequence ID" value="NKZ40163.1"/>
    <property type="molecule type" value="Genomic_DNA"/>
</dbReference>
<feature type="transmembrane region" description="Helical" evidence="6">
    <location>
        <begin position="227"/>
        <end position="246"/>
    </location>
</feature>
<feature type="transmembrane region" description="Helical" evidence="6">
    <location>
        <begin position="183"/>
        <end position="202"/>
    </location>
</feature>
<proteinExistence type="predicted"/>
<comment type="subcellular location">
    <subcellularLocation>
        <location evidence="1">Membrane</location>
        <topology evidence="1">Multi-pass membrane protein</topology>
    </subcellularLocation>
</comment>
<comment type="caution">
    <text evidence="8">The sequence shown here is derived from an EMBL/GenBank/DDBJ whole genome shotgun (WGS) entry which is preliminary data.</text>
</comment>
<keyword evidence="9" id="KW-1185">Reference proteome</keyword>
<feature type="transmembrane region" description="Helical" evidence="6">
    <location>
        <begin position="51"/>
        <end position="72"/>
    </location>
</feature>
<evidence type="ECO:0000313" key="8">
    <source>
        <dbReference type="EMBL" id="NKZ40163.1"/>
    </source>
</evidence>
<dbReference type="PANTHER" id="PTHR12778">
    <property type="entry name" value="SOLUTE CARRIER FAMILY 33 ACETYL-COA TRANSPORTER -RELATED"/>
    <property type="match status" value="1"/>
</dbReference>
<feature type="transmembrane region" description="Helical" evidence="6">
    <location>
        <begin position="152"/>
        <end position="177"/>
    </location>
</feature>
<dbReference type="InterPro" id="IPR011701">
    <property type="entry name" value="MFS"/>
</dbReference>
<feature type="domain" description="Major facilitator superfamily (MFS) profile" evidence="7">
    <location>
        <begin position="20"/>
        <end position="417"/>
    </location>
</feature>
<protein>
    <submittedName>
        <fullName evidence="8">AmpG family muropeptide MFS transporter</fullName>
    </submittedName>
</protein>
<evidence type="ECO:0000256" key="3">
    <source>
        <dbReference type="ARBA" id="ARBA00022692"/>
    </source>
</evidence>
<dbReference type="RefSeq" id="WP_168609943.1">
    <property type="nucleotide sequence ID" value="NZ_JAAZQD010000006.1"/>
</dbReference>
<dbReference type="Pfam" id="PF07690">
    <property type="entry name" value="MFS_1"/>
    <property type="match status" value="1"/>
</dbReference>